<dbReference type="PANTHER" id="PTHR43046:SF12">
    <property type="entry name" value="GDP-MANNOSE MANNOSYL HYDROLASE"/>
    <property type="match status" value="1"/>
</dbReference>
<evidence type="ECO:0000259" key="6">
    <source>
        <dbReference type="PROSITE" id="PS51462"/>
    </source>
</evidence>
<dbReference type="PROSITE" id="PS00893">
    <property type="entry name" value="NUDIX_BOX"/>
    <property type="match status" value="1"/>
</dbReference>
<evidence type="ECO:0000256" key="3">
    <source>
        <dbReference type="ARBA" id="ARBA00022801"/>
    </source>
</evidence>
<dbReference type="PANTHER" id="PTHR43046">
    <property type="entry name" value="GDP-MANNOSE MANNOSYL HYDROLASE"/>
    <property type="match status" value="1"/>
</dbReference>
<keyword evidence="8" id="KW-1185">Reference proteome</keyword>
<comment type="cofactor">
    <cofactor evidence="1">
        <name>Mg(2+)</name>
        <dbReference type="ChEBI" id="CHEBI:18420"/>
    </cofactor>
</comment>
<reference evidence="7" key="2">
    <citation type="submission" date="2020-09" db="EMBL/GenBank/DDBJ databases">
        <authorList>
            <person name="Sun Q."/>
            <person name="Ohkuma M."/>
        </authorList>
    </citation>
    <scope>NUCLEOTIDE SEQUENCE</scope>
    <source>
        <strain evidence="7">JCM 4059</strain>
    </source>
</reference>
<dbReference type="InterPro" id="IPR015797">
    <property type="entry name" value="NUDIX_hydrolase-like_dom_sf"/>
</dbReference>
<dbReference type="InterPro" id="IPR020476">
    <property type="entry name" value="Nudix_hydrolase"/>
</dbReference>
<dbReference type="GO" id="GO:0016787">
    <property type="term" value="F:hydrolase activity"/>
    <property type="evidence" value="ECO:0007669"/>
    <property type="project" value="UniProtKB-KW"/>
</dbReference>
<evidence type="ECO:0000256" key="4">
    <source>
        <dbReference type="ARBA" id="ARBA00022842"/>
    </source>
</evidence>
<dbReference type="SUPFAM" id="SSF55811">
    <property type="entry name" value="Nudix"/>
    <property type="match status" value="1"/>
</dbReference>
<dbReference type="Proteomes" id="UP000638313">
    <property type="component" value="Unassembled WGS sequence"/>
</dbReference>
<evidence type="ECO:0000256" key="5">
    <source>
        <dbReference type="RuleBase" id="RU003476"/>
    </source>
</evidence>
<reference evidence="7" key="1">
    <citation type="journal article" date="2014" name="Int. J. Syst. Evol. Microbiol.">
        <title>Complete genome sequence of Corynebacterium casei LMG S-19264T (=DSM 44701T), isolated from a smear-ripened cheese.</title>
        <authorList>
            <consortium name="US DOE Joint Genome Institute (JGI-PGF)"/>
            <person name="Walter F."/>
            <person name="Albersmeier A."/>
            <person name="Kalinowski J."/>
            <person name="Ruckert C."/>
        </authorList>
    </citation>
    <scope>NUCLEOTIDE SEQUENCE</scope>
    <source>
        <strain evidence="7">JCM 4059</strain>
    </source>
</reference>
<dbReference type="InterPro" id="IPR000086">
    <property type="entry name" value="NUDIX_hydrolase_dom"/>
</dbReference>
<dbReference type="Pfam" id="PF00293">
    <property type="entry name" value="NUDIX"/>
    <property type="match status" value="1"/>
</dbReference>
<organism evidence="7 8">
    <name type="scientific">Streptomyces mashuensis</name>
    <dbReference type="NCBI Taxonomy" id="33904"/>
    <lineage>
        <taxon>Bacteria</taxon>
        <taxon>Bacillati</taxon>
        <taxon>Actinomycetota</taxon>
        <taxon>Actinomycetes</taxon>
        <taxon>Kitasatosporales</taxon>
        <taxon>Streptomycetaceae</taxon>
        <taxon>Streptomyces</taxon>
    </lineage>
</organism>
<dbReference type="RefSeq" id="WP_190128454.1">
    <property type="nucleotide sequence ID" value="NZ_BNBD01000002.1"/>
</dbReference>
<proteinExistence type="inferred from homology"/>
<comment type="similarity">
    <text evidence="2 5">Belongs to the Nudix hydrolase family.</text>
</comment>
<keyword evidence="4" id="KW-0460">Magnesium</keyword>
<comment type="caution">
    <text evidence="7">The sequence shown here is derived from an EMBL/GenBank/DDBJ whole genome shotgun (WGS) entry which is preliminary data.</text>
</comment>
<dbReference type="Gene3D" id="3.90.79.10">
    <property type="entry name" value="Nucleoside Triphosphate Pyrophosphohydrolase"/>
    <property type="match status" value="1"/>
</dbReference>
<evidence type="ECO:0000313" key="8">
    <source>
        <dbReference type="Proteomes" id="UP000638313"/>
    </source>
</evidence>
<feature type="domain" description="Nudix hydrolase" evidence="6">
    <location>
        <begin position="18"/>
        <end position="151"/>
    </location>
</feature>
<dbReference type="PRINTS" id="PR00502">
    <property type="entry name" value="NUDIXFAMILY"/>
</dbReference>
<name>A0A919AZI5_9ACTN</name>
<dbReference type="AlphaFoldDB" id="A0A919AZI5"/>
<sequence length="169" mass="18836">MAKRQMPMPVEEYIKTLPPLTGCAGVLFTDTNDRPLMLHSIYEGYSWQLPGGMVDHGEDLRSAALREAQEETGLRVSSPMNLLLLEFWHPIPNWPGARVMAVFDGGVLSAHDLANVKLAPDEHDTFACRTWDEWIDLATPAHRRMLLALREARRTGVPGYLVFDAPAGA</sequence>
<accession>A0A919AZI5</accession>
<dbReference type="EMBL" id="BNBD01000002">
    <property type="protein sequence ID" value="GHF33313.1"/>
    <property type="molecule type" value="Genomic_DNA"/>
</dbReference>
<keyword evidence="3 5" id="KW-0378">Hydrolase</keyword>
<dbReference type="InterPro" id="IPR020084">
    <property type="entry name" value="NUDIX_hydrolase_CS"/>
</dbReference>
<evidence type="ECO:0000256" key="2">
    <source>
        <dbReference type="ARBA" id="ARBA00005582"/>
    </source>
</evidence>
<protein>
    <recommendedName>
        <fullName evidence="6">Nudix hydrolase domain-containing protein</fullName>
    </recommendedName>
</protein>
<gene>
    <name evidence="7" type="ORF">GCM10010218_13010</name>
</gene>
<dbReference type="PROSITE" id="PS51462">
    <property type="entry name" value="NUDIX"/>
    <property type="match status" value="1"/>
</dbReference>
<evidence type="ECO:0000313" key="7">
    <source>
        <dbReference type="EMBL" id="GHF33313.1"/>
    </source>
</evidence>
<evidence type="ECO:0000256" key="1">
    <source>
        <dbReference type="ARBA" id="ARBA00001946"/>
    </source>
</evidence>